<feature type="region of interest" description="Disordered" evidence="2">
    <location>
        <begin position="1"/>
        <end position="68"/>
    </location>
</feature>
<feature type="region of interest" description="Disordered" evidence="2">
    <location>
        <begin position="234"/>
        <end position="256"/>
    </location>
</feature>
<organism evidence="4 5">
    <name type="scientific">Armillaria luteobubalina</name>
    <dbReference type="NCBI Taxonomy" id="153913"/>
    <lineage>
        <taxon>Eukaryota</taxon>
        <taxon>Fungi</taxon>
        <taxon>Dikarya</taxon>
        <taxon>Basidiomycota</taxon>
        <taxon>Agaricomycotina</taxon>
        <taxon>Agaricomycetes</taxon>
        <taxon>Agaricomycetidae</taxon>
        <taxon>Agaricales</taxon>
        <taxon>Marasmiineae</taxon>
        <taxon>Physalacriaceae</taxon>
        <taxon>Armillaria</taxon>
    </lineage>
</organism>
<keyword evidence="5" id="KW-1185">Reference proteome</keyword>
<dbReference type="SUPFAM" id="SSF54928">
    <property type="entry name" value="RNA-binding domain, RBD"/>
    <property type="match status" value="1"/>
</dbReference>
<dbReference type="InterPro" id="IPR035979">
    <property type="entry name" value="RBD_domain_sf"/>
</dbReference>
<name>A0AA39UV46_9AGAR</name>
<reference evidence="4" key="1">
    <citation type="submission" date="2023-06" db="EMBL/GenBank/DDBJ databases">
        <authorList>
            <consortium name="Lawrence Berkeley National Laboratory"/>
            <person name="Ahrendt S."/>
            <person name="Sahu N."/>
            <person name="Indic B."/>
            <person name="Wong-Bajracharya J."/>
            <person name="Merenyi Z."/>
            <person name="Ke H.-M."/>
            <person name="Monk M."/>
            <person name="Kocsube S."/>
            <person name="Drula E."/>
            <person name="Lipzen A."/>
            <person name="Balint B."/>
            <person name="Henrissat B."/>
            <person name="Andreopoulos B."/>
            <person name="Martin F.M."/>
            <person name="Harder C.B."/>
            <person name="Rigling D."/>
            <person name="Ford K.L."/>
            <person name="Foster G.D."/>
            <person name="Pangilinan J."/>
            <person name="Papanicolaou A."/>
            <person name="Barry K."/>
            <person name="LaButti K."/>
            <person name="Viragh M."/>
            <person name="Koriabine M."/>
            <person name="Yan M."/>
            <person name="Riley R."/>
            <person name="Champramary S."/>
            <person name="Plett K.L."/>
            <person name="Tsai I.J."/>
            <person name="Slot J."/>
            <person name="Sipos G."/>
            <person name="Plett J."/>
            <person name="Nagy L.G."/>
            <person name="Grigoriev I.V."/>
        </authorList>
    </citation>
    <scope>NUCLEOTIDE SEQUENCE</scope>
    <source>
        <strain evidence="4">HWK02</strain>
    </source>
</reference>
<evidence type="ECO:0000259" key="3">
    <source>
        <dbReference type="Pfam" id="PF04059"/>
    </source>
</evidence>
<dbReference type="GO" id="GO:0003723">
    <property type="term" value="F:RNA binding"/>
    <property type="evidence" value="ECO:0007669"/>
    <property type="project" value="UniProtKB-KW"/>
</dbReference>
<dbReference type="InterPro" id="IPR012677">
    <property type="entry name" value="Nucleotide-bd_a/b_plait_sf"/>
</dbReference>
<evidence type="ECO:0000256" key="2">
    <source>
        <dbReference type="SAM" id="MobiDB-lite"/>
    </source>
</evidence>
<comment type="caution">
    <text evidence="4">The sequence shown here is derived from an EMBL/GenBank/DDBJ whole genome shotgun (WGS) entry which is preliminary data.</text>
</comment>
<evidence type="ECO:0000256" key="1">
    <source>
        <dbReference type="ARBA" id="ARBA00022884"/>
    </source>
</evidence>
<protein>
    <submittedName>
        <fullName evidence="4">RNA recognition motif 2-domain-containing protein</fullName>
    </submittedName>
</protein>
<dbReference type="Gene3D" id="3.30.70.330">
    <property type="match status" value="1"/>
</dbReference>
<evidence type="ECO:0000313" key="5">
    <source>
        <dbReference type="Proteomes" id="UP001175228"/>
    </source>
</evidence>
<proteinExistence type="predicted"/>
<dbReference type="PANTHER" id="PTHR23189">
    <property type="entry name" value="RNA RECOGNITION MOTIF-CONTAINING"/>
    <property type="match status" value="1"/>
</dbReference>
<dbReference type="Proteomes" id="UP001175228">
    <property type="component" value="Unassembled WGS sequence"/>
</dbReference>
<dbReference type="InterPro" id="IPR007201">
    <property type="entry name" value="Mei2-like_Rrm_C"/>
</dbReference>
<dbReference type="EMBL" id="JAUEPU010000002">
    <property type="protein sequence ID" value="KAK0504688.1"/>
    <property type="molecule type" value="Genomic_DNA"/>
</dbReference>
<feature type="compositionally biased region" description="Pro residues" evidence="2">
    <location>
        <begin position="8"/>
        <end position="22"/>
    </location>
</feature>
<feature type="domain" description="Mei2-like C-terminal RNA recognition motif" evidence="3">
    <location>
        <begin position="82"/>
        <end position="180"/>
    </location>
</feature>
<evidence type="ECO:0000313" key="4">
    <source>
        <dbReference type="EMBL" id="KAK0504688.1"/>
    </source>
</evidence>
<accession>A0AA39UV46</accession>
<gene>
    <name evidence="4" type="ORF">EDD18DRAFT_1061056</name>
</gene>
<dbReference type="Pfam" id="PF04059">
    <property type="entry name" value="RRM_2"/>
    <property type="match status" value="1"/>
</dbReference>
<keyword evidence="1" id="KW-0694">RNA-binding</keyword>
<sequence>MNGLSWGAPPPPATFSPRPPDFWRPGPSFFVPEGAAYPTPDVAPDPPSRNRSLHKSAPAKDEQQGVRNQLDLGLIENGGDTRTTVMIKNIPNKMSDRDLMSFIDKVCPRRIDFMYLRMDFKNGCNVGYAFVNFIQVEDLLLFAKKRLGQKWHALILRSEKVLQMSYANYQGKEALVEKFKNSCIMDEQEAWQPKIFFSAGPDQGLPEPFPAPTHMKRKERSLHNRGTLFATADNSGRMKQDHRAKMPLAKRLGVHR</sequence>
<dbReference type="AlphaFoldDB" id="A0AA39UV46"/>